<dbReference type="RefSeq" id="WP_115217363.1">
    <property type="nucleotide sequence ID" value="NZ_UHIA01000002.1"/>
</dbReference>
<proteinExistence type="predicted"/>
<sequence>MRDSKNGSIDAALSLATPRVSSAGESLHSPRVSKNSLPLKVRVRGVLYAQIEDLEKSLEQYRKTAVLLKDDFGHIRYRDGEAMLSLNYWISRRANGESTALRWRWGFFHKGIRRRQKKEVFLAQSFFEVMESPSHPQHPMVRDFLLELKALGKERVSQVFAVEHQRIEINNRILECRLALRNAERLVGDMELETQILHS</sequence>
<dbReference type="AlphaFoldDB" id="A0A380MLM6"/>
<feature type="coiled-coil region" evidence="1">
    <location>
        <begin position="44"/>
        <end position="71"/>
    </location>
</feature>
<dbReference type="EMBL" id="UHIA01000002">
    <property type="protein sequence ID" value="SUO90225.1"/>
    <property type="molecule type" value="Genomic_DNA"/>
</dbReference>
<evidence type="ECO:0000313" key="3">
    <source>
        <dbReference type="Proteomes" id="UP000254575"/>
    </source>
</evidence>
<organism evidence="2 3">
    <name type="scientific">Suttonella indologenes</name>
    <dbReference type="NCBI Taxonomy" id="13276"/>
    <lineage>
        <taxon>Bacteria</taxon>
        <taxon>Pseudomonadati</taxon>
        <taxon>Pseudomonadota</taxon>
        <taxon>Gammaproteobacteria</taxon>
        <taxon>Cardiobacteriales</taxon>
        <taxon>Cardiobacteriaceae</taxon>
        <taxon>Suttonella</taxon>
    </lineage>
</organism>
<evidence type="ECO:0000313" key="2">
    <source>
        <dbReference type="EMBL" id="SUO90225.1"/>
    </source>
</evidence>
<accession>A0A380MLM6</accession>
<protein>
    <submittedName>
        <fullName evidence="2">Uncharacterized protein</fullName>
    </submittedName>
</protein>
<keyword evidence="3" id="KW-1185">Reference proteome</keyword>
<name>A0A380MLM6_9GAMM</name>
<reference evidence="2 3" key="1">
    <citation type="submission" date="2018-06" db="EMBL/GenBank/DDBJ databases">
        <authorList>
            <consortium name="Pathogen Informatics"/>
            <person name="Doyle S."/>
        </authorList>
    </citation>
    <scope>NUCLEOTIDE SEQUENCE [LARGE SCALE GENOMIC DNA]</scope>
    <source>
        <strain evidence="2 3">NCTC10717</strain>
    </source>
</reference>
<gene>
    <name evidence="2" type="ORF">NCTC10717_00020</name>
</gene>
<keyword evidence="1" id="KW-0175">Coiled coil</keyword>
<dbReference type="Proteomes" id="UP000254575">
    <property type="component" value="Unassembled WGS sequence"/>
</dbReference>
<evidence type="ECO:0000256" key="1">
    <source>
        <dbReference type="SAM" id="Coils"/>
    </source>
</evidence>